<dbReference type="Proteomes" id="UP001500432">
    <property type="component" value="Unassembled WGS sequence"/>
</dbReference>
<keyword evidence="2" id="KW-1185">Reference proteome</keyword>
<organism evidence="1 2">
    <name type="scientific">Sinomonas flava</name>
    <dbReference type="NCBI Taxonomy" id="496857"/>
    <lineage>
        <taxon>Bacteria</taxon>
        <taxon>Bacillati</taxon>
        <taxon>Actinomycetota</taxon>
        <taxon>Actinomycetes</taxon>
        <taxon>Micrococcales</taxon>
        <taxon>Micrococcaceae</taxon>
        <taxon>Sinomonas</taxon>
    </lineage>
</organism>
<proteinExistence type="predicted"/>
<evidence type="ECO:0000313" key="1">
    <source>
        <dbReference type="EMBL" id="GAA2202304.1"/>
    </source>
</evidence>
<protein>
    <submittedName>
        <fullName evidence="1">Uncharacterized protein</fullName>
    </submittedName>
</protein>
<sequence length="87" mass="9622">MPYQEPASPLHGTMLELIGEARRRRMSHSRYSLEGCEVLLWVHAPADEHAAAACEGCLERWPCRTVLGILGGLEASSQPGRLRLIRG</sequence>
<gene>
    <name evidence="1" type="ORF">GCM10009849_30200</name>
</gene>
<comment type="caution">
    <text evidence="1">The sequence shown here is derived from an EMBL/GenBank/DDBJ whole genome shotgun (WGS) entry which is preliminary data.</text>
</comment>
<dbReference type="EMBL" id="BAAAQW010000010">
    <property type="protein sequence ID" value="GAA2202304.1"/>
    <property type="molecule type" value="Genomic_DNA"/>
</dbReference>
<accession>A0ABN3BZE3</accession>
<reference evidence="1 2" key="1">
    <citation type="journal article" date="2019" name="Int. J. Syst. Evol. Microbiol.">
        <title>The Global Catalogue of Microorganisms (GCM) 10K type strain sequencing project: providing services to taxonomists for standard genome sequencing and annotation.</title>
        <authorList>
            <consortium name="The Broad Institute Genomics Platform"/>
            <consortium name="The Broad Institute Genome Sequencing Center for Infectious Disease"/>
            <person name="Wu L."/>
            <person name="Ma J."/>
        </authorList>
    </citation>
    <scope>NUCLEOTIDE SEQUENCE [LARGE SCALE GENOMIC DNA]</scope>
    <source>
        <strain evidence="1 2">JCM 16034</strain>
    </source>
</reference>
<name>A0ABN3BZE3_9MICC</name>
<evidence type="ECO:0000313" key="2">
    <source>
        <dbReference type="Proteomes" id="UP001500432"/>
    </source>
</evidence>